<feature type="region of interest" description="Disordered" evidence="1">
    <location>
        <begin position="305"/>
        <end position="327"/>
    </location>
</feature>
<dbReference type="InterPro" id="IPR028364">
    <property type="entry name" value="Ribosomal_uL1/biogenesis"/>
</dbReference>
<dbReference type="Gene3D" id="3.40.50.790">
    <property type="match status" value="1"/>
</dbReference>
<dbReference type="Pfam" id="PF00687">
    <property type="entry name" value="Ribosomal_L1"/>
    <property type="match status" value="1"/>
</dbReference>
<dbReference type="PANTHER" id="PTHR23105">
    <property type="entry name" value="RIBOSOMAL PROTEIN L7AE FAMILY MEMBER"/>
    <property type="match status" value="1"/>
</dbReference>
<keyword evidence="3" id="KW-1185">Reference proteome</keyword>
<sequence length="327" mass="36880">MRARAEQQQKAQLLDPDDDLLYIVLTLKRIPPKSRLNPYRIPLPHPLHDLASTSTCLFLDDRDRSGRRRSSSSLTNAAAALDRARSLSLPLADAIPLSALAADYRPFEARRRLCDSHDLFFANRAVLPLLPRLLGKRFFKKKKHPLALDLSRSGWPEQLRACLRSTLLHLRAGSCSVLKVGRLSMARDQIVDNVTAAIEGAMAHVPKKWANVRSLHVRAVNSVALPIHQAVPELGLKIEVPAPRMPQKKDEMEEDAEESIGEGEIVQEEEKQKLEEMRKKGRRIHELPYMDTANDLDLGYEVLLNDESEGGEARMEETMNKGKTEEE</sequence>
<organism evidence="2 3">
    <name type="scientific">Cocos nucifera</name>
    <name type="common">Coconut palm</name>
    <dbReference type="NCBI Taxonomy" id="13894"/>
    <lineage>
        <taxon>Eukaryota</taxon>
        <taxon>Viridiplantae</taxon>
        <taxon>Streptophyta</taxon>
        <taxon>Embryophyta</taxon>
        <taxon>Tracheophyta</taxon>
        <taxon>Spermatophyta</taxon>
        <taxon>Magnoliopsida</taxon>
        <taxon>Liliopsida</taxon>
        <taxon>Arecaceae</taxon>
        <taxon>Arecoideae</taxon>
        <taxon>Cocoseae</taxon>
        <taxon>Attaleinae</taxon>
        <taxon>Cocos</taxon>
    </lineage>
</organism>
<feature type="region of interest" description="Disordered" evidence="1">
    <location>
        <begin position="245"/>
        <end position="279"/>
    </location>
</feature>
<proteinExistence type="predicted"/>
<evidence type="ECO:0000256" key="1">
    <source>
        <dbReference type="SAM" id="MobiDB-lite"/>
    </source>
</evidence>
<dbReference type="AlphaFoldDB" id="A0A8K0IB29"/>
<dbReference type="EMBL" id="CM017877">
    <property type="protein sequence ID" value="KAG1347059.1"/>
    <property type="molecule type" value="Genomic_DNA"/>
</dbReference>
<feature type="compositionally biased region" description="Basic and acidic residues" evidence="1">
    <location>
        <begin position="311"/>
        <end position="327"/>
    </location>
</feature>
<reference evidence="2" key="2">
    <citation type="submission" date="2019-07" db="EMBL/GenBank/DDBJ databases">
        <authorList>
            <person name="Yang Y."/>
            <person name="Bocs S."/>
            <person name="Baudouin L."/>
        </authorList>
    </citation>
    <scope>NUCLEOTIDE SEQUENCE</scope>
    <source>
        <tissue evidence="2">Spear leaf of Hainan Tall coconut</tissue>
    </source>
</reference>
<dbReference type="InterPro" id="IPR023674">
    <property type="entry name" value="Ribosomal_uL1-like"/>
</dbReference>
<evidence type="ECO:0000313" key="3">
    <source>
        <dbReference type="Proteomes" id="UP000797356"/>
    </source>
</evidence>
<reference evidence="2" key="1">
    <citation type="journal article" date="2017" name="Gigascience">
        <title>The genome draft of coconut (Cocos nucifera).</title>
        <authorList>
            <person name="Xiao Y."/>
            <person name="Xu P."/>
            <person name="Fan H."/>
            <person name="Baudouin L."/>
            <person name="Xia W."/>
            <person name="Bocs S."/>
            <person name="Xu J."/>
            <person name="Li Q."/>
            <person name="Guo A."/>
            <person name="Zhou L."/>
            <person name="Li J."/>
            <person name="Wu Y."/>
            <person name="Ma Z."/>
            <person name="Armero A."/>
            <person name="Issali A.E."/>
            <person name="Liu N."/>
            <person name="Peng M."/>
            <person name="Yang Y."/>
        </authorList>
    </citation>
    <scope>NUCLEOTIDE SEQUENCE</scope>
    <source>
        <tissue evidence="2">Spear leaf of Hainan Tall coconut</tissue>
    </source>
</reference>
<name>A0A8K0IB29_COCNU</name>
<dbReference type="SUPFAM" id="SSF56808">
    <property type="entry name" value="Ribosomal protein L1"/>
    <property type="match status" value="1"/>
</dbReference>
<comment type="caution">
    <text evidence="2">The sequence shown here is derived from an EMBL/GenBank/DDBJ whole genome shotgun (WGS) entry which is preliminary data.</text>
</comment>
<feature type="compositionally biased region" description="Acidic residues" evidence="1">
    <location>
        <begin position="252"/>
        <end position="267"/>
    </location>
</feature>
<evidence type="ECO:0000313" key="2">
    <source>
        <dbReference type="EMBL" id="KAG1347059.1"/>
    </source>
</evidence>
<gene>
    <name evidence="2" type="ORF">COCNU_06G008880</name>
</gene>
<dbReference type="CDD" id="cd00403">
    <property type="entry name" value="Ribosomal_L1"/>
    <property type="match status" value="1"/>
</dbReference>
<protein>
    <submittedName>
        <fullName evidence="2">Putative ribosomal L1 domain-containing protein 1-like</fullName>
    </submittedName>
</protein>
<dbReference type="Proteomes" id="UP000797356">
    <property type="component" value="Chromosome 6"/>
</dbReference>
<dbReference type="InterPro" id="IPR016095">
    <property type="entry name" value="Ribosomal_uL1_3-a/b-sand"/>
</dbReference>
<dbReference type="GO" id="GO:0003723">
    <property type="term" value="F:RNA binding"/>
    <property type="evidence" value="ECO:0007669"/>
    <property type="project" value="InterPro"/>
</dbReference>
<accession>A0A8K0IB29</accession>
<dbReference type="OrthoDB" id="10251727at2759"/>
<dbReference type="InterPro" id="IPR050257">
    <property type="entry name" value="eL8/uL1-like"/>
</dbReference>
<feature type="compositionally biased region" description="Basic and acidic residues" evidence="1">
    <location>
        <begin position="268"/>
        <end position="279"/>
    </location>
</feature>